<dbReference type="Gene3D" id="3.40.50.150">
    <property type="entry name" value="Vaccinia Virus protein VP39"/>
    <property type="match status" value="1"/>
</dbReference>
<dbReference type="SUPFAM" id="SSF53335">
    <property type="entry name" value="S-adenosyl-L-methionine-dependent methyltransferases"/>
    <property type="match status" value="1"/>
</dbReference>
<dbReference type="PANTHER" id="PTHR43861">
    <property type="entry name" value="TRANS-ACONITATE 2-METHYLTRANSFERASE-RELATED"/>
    <property type="match status" value="1"/>
</dbReference>
<dbReference type="GO" id="GO:0008168">
    <property type="term" value="F:methyltransferase activity"/>
    <property type="evidence" value="ECO:0007669"/>
    <property type="project" value="UniProtKB-KW"/>
</dbReference>
<reference evidence="1 2" key="1">
    <citation type="submission" date="2022-06" db="EMBL/GenBank/DDBJ databases">
        <authorList>
            <person name="So Y."/>
        </authorList>
    </citation>
    <scope>NUCLEOTIDE SEQUENCE [LARGE SCALE GENOMIC DNA]</scope>
    <source>
        <strain evidence="1 2">STR3</strain>
    </source>
</reference>
<comment type="caution">
    <text evidence="1">The sequence shown here is derived from an EMBL/GenBank/DDBJ whole genome shotgun (WGS) entry which is preliminary data.</text>
</comment>
<keyword evidence="2" id="KW-1185">Reference proteome</keyword>
<dbReference type="GO" id="GO:0032259">
    <property type="term" value="P:methylation"/>
    <property type="evidence" value="ECO:0007669"/>
    <property type="project" value="UniProtKB-KW"/>
</dbReference>
<sequence>MNETVRAYDRDAAAYAARTAAVPDAVRAEVARLAGELGSGARVLEIGSGGGRDALLIEGLGLVVRRTDITPAFVSLLRGRGHACDHLDPLVDDLTSPDGPHDAVWANASLLHVARHDLPRVLGRLAAVTRPGGRLWSSFKEGDGEGWSTHGTISGPRHFTYWRAADLRGAAGGVGWTDVVVHHGPEGDRGETWLVLSAVRDGVSA</sequence>
<organism evidence="1 2">
    <name type="scientific">Nocardioides pinisoli</name>
    <dbReference type="NCBI Taxonomy" id="2950279"/>
    <lineage>
        <taxon>Bacteria</taxon>
        <taxon>Bacillati</taxon>
        <taxon>Actinomycetota</taxon>
        <taxon>Actinomycetes</taxon>
        <taxon>Propionibacteriales</taxon>
        <taxon>Nocardioidaceae</taxon>
        <taxon>Nocardioides</taxon>
    </lineage>
</organism>
<evidence type="ECO:0000313" key="1">
    <source>
        <dbReference type="EMBL" id="MCP3423952.1"/>
    </source>
</evidence>
<dbReference type="EMBL" id="JANARS010000010">
    <property type="protein sequence ID" value="MCP3423952.1"/>
    <property type="molecule type" value="Genomic_DNA"/>
</dbReference>
<dbReference type="Pfam" id="PF13489">
    <property type="entry name" value="Methyltransf_23"/>
    <property type="match status" value="1"/>
</dbReference>
<accession>A0ABT1L1R7</accession>
<dbReference type="CDD" id="cd02440">
    <property type="entry name" value="AdoMet_MTases"/>
    <property type="match status" value="1"/>
</dbReference>
<dbReference type="RefSeq" id="WP_254183114.1">
    <property type="nucleotide sequence ID" value="NZ_JANARS010000010.1"/>
</dbReference>
<keyword evidence="1" id="KW-0489">Methyltransferase</keyword>
<protein>
    <submittedName>
        <fullName evidence="1">Class I SAM-dependent methyltransferase</fullName>
    </submittedName>
</protein>
<dbReference type="Proteomes" id="UP001204524">
    <property type="component" value="Unassembled WGS sequence"/>
</dbReference>
<gene>
    <name evidence="1" type="ORF">NCI01_19265</name>
</gene>
<proteinExistence type="predicted"/>
<keyword evidence="1" id="KW-0808">Transferase</keyword>
<name>A0ABT1L1R7_9ACTN</name>
<evidence type="ECO:0000313" key="2">
    <source>
        <dbReference type="Proteomes" id="UP001204524"/>
    </source>
</evidence>
<dbReference type="InterPro" id="IPR029063">
    <property type="entry name" value="SAM-dependent_MTases_sf"/>
</dbReference>